<comment type="caution">
    <text evidence="1">The sequence shown here is derived from an EMBL/GenBank/DDBJ whole genome shotgun (WGS) entry which is preliminary data.</text>
</comment>
<gene>
    <name evidence="1" type="ORF">P691DRAFT_802740</name>
</gene>
<name>A0A9P5WYX6_9AGAR</name>
<dbReference type="Proteomes" id="UP000807342">
    <property type="component" value="Unassembled WGS sequence"/>
</dbReference>
<dbReference type="AlphaFoldDB" id="A0A9P5WYX6"/>
<sequence>MIESDPLPLLRLCISHRQRRQHTRSHKEGKGRGNFCLLRTTEYLRSGYAPST</sequence>
<proteinExistence type="predicted"/>
<organism evidence="1 2">
    <name type="scientific">Macrolepiota fuliginosa MF-IS2</name>
    <dbReference type="NCBI Taxonomy" id="1400762"/>
    <lineage>
        <taxon>Eukaryota</taxon>
        <taxon>Fungi</taxon>
        <taxon>Dikarya</taxon>
        <taxon>Basidiomycota</taxon>
        <taxon>Agaricomycotina</taxon>
        <taxon>Agaricomycetes</taxon>
        <taxon>Agaricomycetidae</taxon>
        <taxon>Agaricales</taxon>
        <taxon>Agaricineae</taxon>
        <taxon>Agaricaceae</taxon>
        <taxon>Macrolepiota</taxon>
    </lineage>
</organism>
<protein>
    <submittedName>
        <fullName evidence="1">Uncharacterized protein</fullName>
    </submittedName>
</protein>
<evidence type="ECO:0000313" key="1">
    <source>
        <dbReference type="EMBL" id="KAF9440300.1"/>
    </source>
</evidence>
<keyword evidence="2" id="KW-1185">Reference proteome</keyword>
<reference evidence="1" key="1">
    <citation type="submission" date="2020-11" db="EMBL/GenBank/DDBJ databases">
        <authorList>
            <consortium name="DOE Joint Genome Institute"/>
            <person name="Ahrendt S."/>
            <person name="Riley R."/>
            <person name="Andreopoulos W."/>
            <person name="Labutti K."/>
            <person name="Pangilinan J."/>
            <person name="Ruiz-Duenas F.J."/>
            <person name="Barrasa J.M."/>
            <person name="Sanchez-Garcia M."/>
            <person name="Camarero S."/>
            <person name="Miyauchi S."/>
            <person name="Serrano A."/>
            <person name="Linde D."/>
            <person name="Babiker R."/>
            <person name="Drula E."/>
            <person name="Ayuso-Fernandez I."/>
            <person name="Pacheco R."/>
            <person name="Padilla G."/>
            <person name="Ferreira P."/>
            <person name="Barriuso J."/>
            <person name="Kellner H."/>
            <person name="Castanera R."/>
            <person name="Alfaro M."/>
            <person name="Ramirez L."/>
            <person name="Pisabarro A.G."/>
            <person name="Kuo A."/>
            <person name="Tritt A."/>
            <person name="Lipzen A."/>
            <person name="He G."/>
            <person name="Yan M."/>
            <person name="Ng V."/>
            <person name="Cullen D."/>
            <person name="Martin F."/>
            <person name="Rosso M.-N."/>
            <person name="Henrissat B."/>
            <person name="Hibbett D."/>
            <person name="Martinez A.T."/>
            <person name="Grigoriev I.V."/>
        </authorList>
    </citation>
    <scope>NUCLEOTIDE SEQUENCE</scope>
    <source>
        <strain evidence="1">MF-IS2</strain>
    </source>
</reference>
<accession>A0A9P5WYX6</accession>
<dbReference type="EMBL" id="MU152649">
    <property type="protein sequence ID" value="KAF9440300.1"/>
    <property type="molecule type" value="Genomic_DNA"/>
</dbReference>
<evidence type="ECO:0000313" key="2">
    <source>
        <dbReference type="Proteomes" id="UP000807342"/>
    </source>
</evidence>